<comment type="caution">
    <text evidence="1">The sequence shown here is derived from an EMBL/GenBank/DDBJ whole genome shotgun (WGS) entry which is preliminary data.</text>
</comment>
<evidence type="ECO:0000313" key="1">
    <source>
        <dbReference type="EMBL" id="OUC42937.1"/>
    </source>
</evidence>
<organism evidence="1 2">
    <name type="scientific">Trichinella nativa</name>
    <dbReference type="NCBI Taxonomy" id="6335"/>
    <lineage>
        <taxon>Eukaryota</taxon>
        <taxon>Metazoa</taxon>
        <taxon>Ecdysozoa</taxon>
        <taxon>Nematoda</taxon>
        <taxon>Enoplea</taxon>
        <taxon>Dorylaimia</taxon>
        <taxon>Trichinellida</taxon>
        <taxon>Trichinellidae</taxon>
        <taxon>Trichinella</taxon>
    </lineage>
</organism>
<dbReference type="AlphaFoldDB" id="A0A1Y3EGI6"/>
<gene>
    <name evidence="1" type="ORF">D917_10156</name>
</gene>
<proteinExistence type="predicted"/>
<dbReference type="Proteomes" id="UP000243006">
    <property type="component" value="Unassembled WGS sequence"/>
</dbReference>
<accession>A0A1Y3EGI6</accession>
<name>A0A1Y3EGI6_9BILA</name>
<reference evidence="1 2" key="1">
    <citation type="submission" date="2015-04" db="EMBL/GenBank/DDBJ databases">
        <title>Draft genome of the roundworm Trichinella nativa.</title>
        <authorList>
            <person name="Mitreva M."/>
        </authorList>
    </citation>
    <scope>NUCLEOTIDE SEQUENCE [LARGE SCALE GENOMIC DNA]</scope>
    <source>
        <strain evidence="1 2">ISS45</strain>
    </source>
</reference>
<evidence type="ECO:0000313" key="2">
    <source>
        <dbReference type="Proteomes" id="UP000243006"/>
    </source>
</evidence>
<dbReference type="EMBL" id="LVZM01016154">
    <property type="protein sequence ID" value="OUC42937.1"/>
    <property type="molecule type" value="Genomic_DNA"/>
</dbReference>
<protein>
    <submittedName>
        <fullName evidence="1">Uncharacterized protein</fullName>
    </submittedName>
</protein>
<sequence length="33" mass="3928">MQNIGLIFLDGHFWKSKLGNTHPMNNKHMQLEF</sequence>